<dbReference type="PROSITE" id="PS01159">
    <property type="entry name" value="WW_DOMAIN_1"/>
    <property type="match status" value="1"/>
</dbReference>
<evidence type="ECO:0000256" key="4">
    <source>
        <dbReference type="ARBA" id="ARBA00023069"/>
    </source>
</evidence>
<protein>
    <submittedName>
        <fullName evidence="10">Aste57867_1953 protein</fullName>
    </submittedName>
</protein>
<dbReference type="SMART" id="SM00365">
    <property type="entry name" value="LRR_SD22"/>
    <property type="match status" value="3"/>
</dbReference>
<feature type="compositionally biased region" description="Polar residues" evidence="6">
    <location>
        <begin position="320"/>
        <end position="336"/>
    </location>
</feature>
<evidence type="ECO:0000313" key="9">
    <source>
        <dbReference type="EMBL" id="KAF0718037.1"/>
    </source>
</evidence>
<feature type="compositionally biased region" description="Polar residues" evidence="6">
    <location>
        <begin position="1318"/>
        <end position="1338"/>
    </location>
</feature>
<feature type="compositionally biased region" description="Acidic residues" evidence="6">
    <location>
        <begin position="1271"/>
        <end position="1308"/>
    </location>
</feature>
<keyword evidence="5" id="KW-0966">Cell projection</keyword>
<dbReference type="Proteomes" id="UP000332933">
    <property type="component" value="Unassembled WGS sequence"/>
</dbReference>
<dbReference type="PANTHER" id="PTHR45973:SF9">
    <property type="entry name" value="LEUCINE-RICH REPEAT-CONTAINING PROTEIN 46"/>
    <property type="match status" value="1"/>
</dbReference>
<keyword evidence="4" id="KW-0969">Cilium</keyword>
<dbReference type="OrthoDB" id="2444812at2759"/>
<dbReference type="SMART" id="SM00456">
    <property type="entry name" value="WW"/>
    <property type="match status" value="1"/>
</dbReference>
<feature type="compositionally biased region" description="Basic and acidic residues" evidence="6">
    <location>
        <begin position="371"/>
        <end position="385"/>
    </location>
</feature>
<comment type="subcellular location">
    <subcellularLocation>
        <location evidence="1">Cell projection</location>
        <location evidence="1">Cilium</location>
    </subcellularLocation>
</comment>
<dbReference type="EMBL" id="VJMH01000186">
    <property type="protein sequence ID" value="KAF0718037.1"/>
    <property type="molecule type" value="Genomic_DNA"/>
</dbReference>
<feature type="region of interest" description="Disordered" evidence="6">
    <location>
        <begin position="1214"/>
        <end position="1429"/>
    </location>
</feature>
<evidence type="ECO:0000256" key="3">
    <source>
        <dbReference type="ARBA" id="ARBA00022737"/>
    </source>
</evidence>
<evidence type="ECO:0000256" key="2">
    <source>
        <dbReference type="ARBA" id="ARBA00022614"/>
    </source>
</evidence>
<feature type="region of interest" description="Disordered" evidence="6">
    <location>
        <begin position="305"/>
        <end position="336"/>
    </location>
</feature>
<dbReference type="SUPFAM" id="SSF52058">
    <property type="entry name" value="L domain-like"/>
    <property type="match status" value="1"/>
</dbReference>
<dbReference type="Pfam" id="PF13516">
    <property type="entry name" value="LRR_6"/>
    <property type="match status" value="1"/>
</dbReference>
<dbReference type="InterPro" id="IPR001202">
    <property type="entry name" value="WW_dom"/>
</dbReference>
<dbReference type="EMBL" id="CAADRA010000186">
    <property type="protein sequence ID" value="VFT79158.1"/>
    <property type="molecule type" value="Genomic_DNA"/>
</dbReference>
<evidence type="ECO:0000259" key="8">
    <source>
        <dbReference type="PROSITE" id="PS50222"/>
    </source>
</evidence>
<dbReference type="GO" id="GO:0005509">
    <property type="term" value="F:calcium ion binding"/>
    <property type="evidence" value="ECO:0007669"/>
    <property type="project" value="InterPro"/>
</dbReference>
<feature type="compositionally biased region" description="Acidic residues" evidence="6">
    <location>
        <begin position="431"/>
        <end position="453"/>
    </location>
</feature>
<feature type="region of interest" description="Disordered" evidence="6">
    <location>
        <begin position="727"/>
        <end position="797"/>
    </location>
</feature>
<feature type="region of interest" description="Disordered" evidence="6">
    <location>
        <begin position="1116"/>
        <end position="1150"/>
    </location>
</feature>
<organism evidence="10 11">
    <name type="scientific">Aphanomyces stellatus</name>
    <dbReference type="NCBI Taxonomy" id="120398"/>
    <lineage>
        <taxon>Eukaryota</taxon>
        <taxon>Sar</taxon>
        <taxon>Stramenopiles</taxon>
        <taxon>Oomycota</taxon>
        <taxon>Saprolegniomycetes</taxon>
        <taxon>Saprolegniales</taxon>
        <taxon>Verrucalvaceae</taxon>
        <taxon>Aphanomyces</taxon>
    </lineage>
</organism>
<dbReference type="Pfam" id="PF13855">
    <property type="entry name" value="LRR_8"/>
    <property type="match status" value="1"/>
</dbReference>
<dbReference type="InterPro" id="IPR050576">
    <property type="entry name" value="Cilia_flagella_integrity"/>
</dbReference>
<accession>A0A485KBK7</accession>
<feature type="compositionally biased region" description="Pro residues" evidence="6">
    <location>
        <begin position="763"/>
        <end position="773"/>
    </location>
</feature>
<feature type="domain" description="EF-hand" evidence="8">
    <location>
        <begin position="173"/>
        <end position="208"/>
    </location>
</feature>
<feature type="domain" description="WW" evidence="7">
    <location>
        <begin position="1314"/>
        <end position="1342"/>
    </location>
</feature>
<dbReference type="Gene3D" id="3.80.10.10">
    <property type="entry name" value="Ribonuclease Inhibitor"/>
    <property type="match status" value="2"/>
</dbReference>
<dbReference type="InterPro" id="IPR001611">
    <property type="entry name" value="Leu-rich_rpt"/>
</dbReference>
<gene>
    <name evidence="10" type="primary">Aste57867_1953</name>
    <name evidence="9" type="ORF">As57867_001951</name>
    <name evidence="10" type="ORF">ASTE57867_1953</name>
</gene>
<name>A0A485KBK7_9STRA</name>
<dbReference type="InterPro" id="IPR002048">
    <property type="entry name" value="EF_hand_dom"/>
</dbReference>
<keyword evidence="2" id="KW-0433">Leucine-rich repeat</keyword>
<dbReference type="InterPro" id="IPR032675">
    <property type="entry name" value="LRR_dom_sf"/>
</dbReference>
<feature type="compositionally biased region" description="Acidic residues" evidence="6">
    <location>
        <begin position="1349"/>
        <end position="1371"/>
    </location>
</feature>
<keyword evidence="3" id="KW-0677">Repeat</keyword>
<feature type="compositionally biased region" description="Acidic residues" evidence="6">
    <location>
        <begin position="386"/>
        <end position="395"/>
    </location>
</feature>
<evidence type="ECO:0000259" key="7">
    <source>
        <dbReference type="PROSITE" id="PS50020"/>
    </source>
</evidence>
<sequence>MDISRISHIKKLFRKKKGLDLRPQSVYDLQKFRDLYLTAAGKHRTPVPPCLDQIIYKAISSQKNITTLDFRNQAISDDQLFALVETLLELPLVSTLDLRDNDVTDKGISGVLELMRHQLVLAKGSSTSPKSSSDNSIPEHTRFLTSVQLKGNDISDPLLQQLRQYSSVLLREDKRLEIHAVLNQIDYNHEGGIDENELRVALKLCGGDDPTKRELQYFSEQLSSMTWQIEGSAHDHSNARACLENLLLAKYAKSPSKKDTSGMPPMDSLVQIRHADLVKPSADPVPPSPPKQEEERPVLEIVNASAVASPEPSPAKEDSSSPAKMSSAEPSPTSRCSSLNVMALRLQENASPEKPALTKSNSVMIMTSPLEDDRPCIPFEEPRADTDDEIEDPSTGEETCQYPPSIDEAAESPVEANEESFNLSPTKSELMGEEPEDADEDGEEGEEVEEQDAPIDPMSHSDTLVEPEELPTAVVLEPIAPVCLSNNVMLLQDSRSVAKLQHEQLRMGPPLGQLFDSIYFETVVALILSDNQLESVAFLEQMEPMRALRVLDLSNNSLTRLSGAELMKIRNVEVLDLSRNNFKSICGIGHLTKLRALSYEGNKIRCAKNLETLERLEILNISHNAIMVPQSLRLLSMNTNLTHLNIDENPIVMQDKHRKNSAHILNIIPTLRSLGCIHLAALIIKDKKQKKTGEEEPNKSIFEFLNPPRPWVDYACELLSIVCDPPNDAPPSPVPKVSRTQQKSKDDQRSKALPHHVVRKAPPATPPPAPVLPKPAMSRSSQQKKAVELSTPRPNQTVCKGPSSILCHPPGVHPVRPAPIVEHKSVTVSRVPPTKGFLQPTRASIYAHAEQKREREKAKKKKAKPANAMYKRLKRREDQLRQVVAASPVKLILSETSVQFPAEPPAVTLPTPIPTATSWPASAKTPALELSPVKPGSLAITSTDSFLAQIRLNEFITLVTEDHATASEALDILVGMCEKSGGDMAKFTSYKMNLDSLHIFADIEINPATHSVLELAKQQQSPAEPLPVLRSLDELKTIKTALKTLVEYVEGKRLQLGSSDLRGLCATIRTGPLKHLFSPVPAVSMPYAQTQPPPAIDTPFQAIMAATSLDLLSPMNVQIPSPAPSTAAEGDDLDHLPTSTSSMLDEDDPFDLEATDDAFSAEVAMETASEEPMTSFEPPTPQAHAANDSTSESVEFDATDDIDFDFESEATLEVEVTAEPTKASQPSPVLEEEETTAATVATAASPAGSAAASPVVSPATSPAPSPSKDDQDVEFEADQEDENDAEEETADEDIAASGGEEEEEDDEALTFGDWEQGFDSSTNHHYWFNNVTEESQWTPPDGWPHPVEGAEDASDDGEVAEAQEEEEEDEGDRGTPAAPVEEEVELSLEDRIATALQGGSSAKEGKDNDDDGGGAADDFDFDDYSLPDL</sequence>
<dbReference type="CDD" id="cd00201">
    <property type="entry name" value="WW"/>
    <property type="match status" value="1"/>
</dbReference>
<evidence type="ECO:0000313" key="10">
    <source>
        <dbReference type="EMBL" id="VFT79158.1"/>
    </source>
</evidence>
<proteinExistence type="predicted"/>
<dbReference type="PROSITE" id="PS50020">
    <property type="entry name" value="WW_DOMAIN_2"/>
    <property type="match status" value="1"/>
</dbReference>
<feature type="compositionally biased region" description="Low complexity" evidence="6">
    <location>
        <begin position="1236"/>
        <end position="1262"/>
    </location>
</feature>
<dbReference type="PANTHER" id="PTHR45973">
    <property type="entry name" value="PROTEIN PHOSPHATASE 1 REGULATORY SUBUNIT SDS22-RELATED"/>
    <property type="match status" value="1"/>
</dbReference>
<evidence type="ECO:0000256" key="5">
    <source>
        <dbReference type="ARBA" id="ARBA00023273"/>
    </source>
</evidence>
<dbReference type="PROSITE" id="PS50222">
    <property type="entry name" value="EF_HAND_2"/>
    <property type="match status" value="1"/>
</dbReference>
<feature type="compositionally biased region" description="Acidic residues" evidence="6">
    <location>
        <begin position="1407"/>
        <end position="1429"/>
    </location>
</feature>
<dbReference type="PROSITE" id="PS51450">
    <property type="entry name" value="LRR"/>
    <property type="match status" value="2"/>
</dbReference>
<dbReference type="Gene3D" id="2.20.70.10">
    <property type="match status" value="1"/>
</dbReference>
<feature type="region of interest" description="Disordered" evidence="6">
    <location>
        <begin position="370"/>
        <end position="461"/>
    </location>
</feature>
<keyword evidence="11" id="KW-1185">Reference proteome</keyword>
<evidence type="ECO:0000256" key="6">
    <source>
        <dbReference type="SAM" id="MobiDB-lite"/>
    </source>
</evidence>
<reference evidence="9" key="2">
    <citation type="submission" date="2019-06" db="EMBL/GenBank/DDBJ databases">
        <title>Genomics analysis of Aphanomyces spp. identifies a new class of oomycete effector associated with host adaptation.</title>
        <authorList>
            <person name="Gaulin E."/>
        </authorList>
    </citation>
    <scope>NUCLEOTIDE SEQUENCE</scope>
    <source>
        <strain evidence="9">CBS 578.67</strain>
    </source>
</reference>
<evidence type="ECO:0000256" key="1">
    <source>
        <dbReference type="ARBA" id="ARBA00004138"/>
    </source>
</evidence>
<feature type="region of interest" description="Disordered" evidence="6">
    <location>
        <begin position="1165"/>
        <end position="1195"/>
    </location>
</feature>
<evidence type="ECO:0000313" key="11">
    <source>
        <dbReference type="Proteomes" id="UP000332933"/>
    </source>
</evidence>
<reference evidence="10 11" key="1">
    <citation type="submission" date="2019-03" db="EMBL/GenBank/DDBJ databases">
        <authorList>
            <person name="Gaulin E."/>
            <person name="Dumas B."/>
        </authorList>
    </citation>
    <scope>NUCLEOTIDE SEQUENCE [LARGE SCALE GENOMIC DNA]</scope>
    <source>
        <strain evidence="10">CBS 568.67</strain>
    </source>
</reference>